<organism evidence="3 4">
    <name type="scientific">Syntrophobacter fumaroxidans (strain DSM 10017 / MPOB)</name>
    <dbReference type="NCBI Taxonomy" id="335543"/>
    <lineage>
        <taxon>Bacteria</taxon>
        <taxon>Pseudomonadati</taxon>
        <taxon>Thermodesulfobacteriota</taxon>
        <taxon>Syntrophobacteria</taxon>
        <taxon>Syntrophobacterales</taxon>
        <taxon>Syntrophobacteraceae</taxon>
        <taxon>Syntrophobacter</taxon>
    </lineage>
</organism>
<dbReference type="SUPFAM" id="SSF53756">
    <property type="entry name" value="UDP-Glycosyltransferase/glycogen phosphorylase"/>
    <property type="match status" value="1"/>
</dbReference>
<keyword evidence="3" id="KW-0808">Transferase</keyword>
<reference evidence="3 4" key="1">
    <citation type="submission" date="2006-10" db="EMBL/GenBank/DDBJ databases">
        <title>Complete sequence of Syntrophobacter fumaroxidans MPOB.</title>
        <authorList>
            <consortium name="US DOE Joint Genome Institute"/>
            <person name="Copeland A."/>
            <person name="Lucas S."/>
            <person name="Lapidus A."/>
            <person name="Barry K."/>
            <person name="Detter J.C."/>
            <person name="Glavina del Rio T."/>
            <person name="Hammon N."/>
            <person name="Israni S."/>
            <person name="Pitluck S."/>
            <person name="Goltsman E.G."/>
            <person name="Martinez M."/>
            <person name="Schmutz J."/>
            <person name="Larimer F."/>
            <person name="Land M."/>
            <person name="Hauser L."/>
            <person name="Kyrpides N."/>
            <person name="Kim E."/>
            <person name="Boone D.R."/>
            <person name="Brockman F."/>
            <person name="Culley D."/>
            <person name="Ferry J."/>
            <person name="Gunsalus R."/>
            <person name="McInerney M.J."/>
            <person name="Morrison M."/>
            <person name="Plugge C."/>
            <person name="Rohlin L."/>
            <person name="Scholten J."/>
            <person name="Sieber J."/>
            <person name="Stams A.J.M."/>
            <person name="Worm P."/>
            <person name="Henstra A.M."/>
            <person name="Richardson P."/>
        </authorList>
    </citation>
    <scope>NUCLEOTIDE SEQUENCE [LARGE SCALE GENOMIC DNA]</scope>
    <source>
        <strain evidence="4">DSM 10017 / MPOB</strain>
    </source>
</reference>
<evidence type="ECO:0000313" key="4">
    <source>
        <dbReference type="Proteomes" id="UP000001784"/>
    </source>
</evidence>
<dbReference type="KEGG" id="sfu:Sfum_0969"/>
<dbReference type="Gene3D" id="3.40.50.2000">
    <property type="entry name" value="Glycogen Phosphorylase B"/>
    <property type="match status" value="2"/>
</dbReference>
<dbReference type="InterPro" id="IPR028098">
    <property type="entry name" value="Glyco_trans_4-like_N"/>
</dbReference>
<dbReference type="OrthoDB" id="9787293at2"/>
<dbReference type="Pfam" id="PF13579">
    <property type="entry name" value="Glyco_trans_4_4"/>
    <property type="match status" value="1"/>
</dbReference>
<feature type="domain" description="Glycosyltransferase subfamily 4-like N-terminal" evidence="2">
    <location>
        <begin position="15"/>
        <end position="185"/>
    </location>
</feature>
<dbReference type="InterPro" id="IPR050194">
    <property type="entry name" value="Glycosyltransferase_grp1"/>
</dbReference>
<dbReference type="CDD" id="cd03794">
    <property type="entry name" value="GT4_WbuB-like"/>
    <property type="match status" value="1"/>
</dbReference>
<dbReference type="STRING" id="335543.Sfum_0969"/>
<dbReference type="GO" id="GO:0016757">
    <property type="term" value="F:glycosyltransferase activity"/>
    <property type="evidence" value="ECO:0007669"/>
    <property type="project" value="InterPro"/>
</dbReference>
<dbReference type="Proteomes" id="UP000001784">
    <property type="component" value="Chromosome"/>
</dbReference>
<keyword evidence="4" id="KW-1185">Reference proteome</keyword>
<dbReference type="RefSeq" id="WP_011697836.1">
    <property type="nucleotide sequence ID" value="NC_008554.1"/>
</dbReference>
<evidence type="ECO:0000313" key="3">
    <source>
        <dbReference type="EMBL" id="ABK16665.1"/>
    </source>
</evidence>
<dbReference type="PANTHER" id="PTHR45947:SF3">
    <property type="entry name" value="SULFOQUINOVOSYL TRANSFERASE SQD2"/>
    <property type="match status" value="1"/>
</dbReference>
<dbReference type="InterPro" id="IPR001296">
    <property type="entry name" value="Glyco_trans_1"/>
</dbReference>
<dbReference type="PANTHER" id="PTHR45947">
    <property type="entry name" value="SULFOQUINOVOSYL TRANSFERASE SQD2"/>
    <property type="match status" value="1"/>
</dbReference>
<sequence length="395" mass="45360">MNVCMLAYSYYETDNRIRRYAESLRDRGDTVDVIALKRKGESDFDVVGGVNVYRIQERVLNEKKSITYLFRVMKFLVRSTLVLTRRHKELPYDAVHVHSPPDFEVFAALFIKCLGTRVILDIHDIVPEFYAAKFGATNDSLVFRCLVWVERLSILFSDHVIISNHLWYERLISRSVTPDKCTVLLNYPDNALFYSRGQKLNGAGEFKIIYPGTLNWHQGVDIAVKAFSRVADQIPNARFYIYGDGPQRPFLAKLISELGLGDKVFLKGLKSLDEIARIMADADLGVVPKRNDAFGGDAFSTKTFEFMALGVPIVLSRTRIDAYYFNDSVVKFFDPENTDDLASSFLELANNEKRRKGLIENASNFITEFRWDRKRTDYWAILERLVGKNVSHNAR</sequence>
<evidence type="ECO:0000259" key="1">
    <source>
        <dbReference type="Pfam" id="PF00534"/>
    </source>
</evidence>
<feature type="domain" description="Glycosyl transferase family 1" evidence="1">
    <location>
        <begin position="201"/>
        <end position="364"/>
    </location>
</feature>
<dbReference type="InParanoid" id="A0LGW3"/>
<proteinExistence type="predicted"/>
<dbReference type="Pfam" id="PF00534">
    <property type="entry name" value="Glycos_transf_1"/>
    <property type="match status" value="1"/>
</dbReference>
<dbReference type="eggNOG" id="COG0438">
    <property type="taxonomic scope" value="Bacteria"/>
</dbReference>
<protein>
    <submittedName>
        <fullName evidence="3">Glycosyl transferase, group 1</fullName>
    </submittedName>
</protein>
<dbReference type="HOGENOM" id="CLU_009583_36_2_7"/>
<evidence type="ECO:0000259" key="2">
    <source>
        <dbReference type="Pfam" id="PF13579"/>
    </source>
</evidence>
<accession>A0LGW3</accession>
<dbReference type="EMBL" id="CP000478">
    <property type="protein sequence ID" value="ABK16665.1"/>
    <property type="molecule type" value="Genomic_DNA"/>
</dbReference>
<dbReference type="AlphaFoldDB" id="A0LGW3"/>
<gene>
    <name evidence="3" type="ordered locus">Sfum_0969</name>
</gene>
<name>A0LGW3_SYNFM</name>
<dbReference type="CAZy" id="GT4">
    <property type="family name" value="Glycosyltransferase Family 4"/>
</dbReference>